<dbReference type="InterPro" id="IPR011250">
    <property type="entry name" value="OMP/PagP_B-barrel"/>
</dbReference>
<sequence>MKKFFALGAAMAAVACSAPAMAQDAEVQGGVSFGVVGGYDHVTLSGGGEKESKDGFAYGAVLGYDKVIGQGTVGVEAEIDGTTVKERNDVYSIKGGVDLYAGARAAYAVAPGLSVYAKAGYTNTRVRVDYGNRYGVNVDGFRVGGGVEAAVTKQIAARVEYRYSDYGHTYVANVDTGISARRQQVMAALVTRF</sequence>
<organism evidence="4 5">
    <name type="scientific">Novosphingobium pokkalii</name>
    <dbReference type="NCBI Taxonomy" id="1770194"/>
    <lineage>
        <taxon>Bacteria</taxon>
        <taxon>Pseudomonadati</taxon>
        <taxon>Pseudomonadota</taxon>
        <taxon>Alphaproteobacteria</taxon>
        <taxon>Sphingomonadales</taxon>
        <taxon>Sphingomonadaceae</taxon>
        <taxon>Novosphingobium</taxon>
    </lineage>
</organism>
<comment type="caution">
    <text evidence="4">The sequence shown here is derived from an EMBL/GenBank/DDBJ whole genome shotgun (WGS) entry which is preliminary data.</text>
</comment>
<dbReference type="Proteomes" id="UP001595683">
    <property type="component" value="Unassembled WGS sequence"/>
</dbReference>
<name>A0ABV7V2X4_9SPHN</name>
<accession>A0ABV7V2X4</accession>
<dbReference type="PROSITE" id="PS51257">
    <property type="entry name" value="PROKAR_LIPOPROTEIN"/>
    <property type="match status" value="1"/>
</dbReference>
<evidence type="ECO:0000256" key="1">
    <source>
        <dbReference type="ARBA" id="ARBA00022729"/>
    </source>
</evidence>
<evidence type="ECO:0000259" key="3">
    <source>
        <dbReference type="Pfam" id="PF13505"/>
    </source>
</evidence>
<keyword evidence="1 2" id="KW-0732">Signal</keyword>
<evidence type="ECO:0000313" key="4">
    <source>
        <dbReference type="EMBL" id="MFC3671696.1"/>
    </source>
</evidence>
<evidence type="ECO:0000256" key="2">
    <source>
        <dbReference type="SAM" id="SignalP"/>
    </source>
</evidence>
<keyword evidence="5" id="KW-1185">Reference proteome</keyword>
<feature type="signal peptide" evidence="2">
    <location>
        <begin position="1"/>
        <end position="22"/>
    </location>
</feature>
<dbReference type="Gene3D" id="2.40.160.20">
    <property type="match status" value="1"/>
</dbReference>
<gene>
    <name evidence="4" type="ORF">ACFOOT_09675</name>
</gene>
<dbReference type="InterPro" id="IPR027385">
    <property type="entry name" value="Beta-barrel_OMP"/>
</dbReference>
<feature type="domain" description="Outer membrane protein beta-barrel" evidence="3">
    <location>
        <begin position="10"/>
        <end position="174"/>
    </location>
</feature>
<reference evidence="5" key="1">
    <citation type="journal article" date="2019" name="Int. J. Syst. Evol. Microbiol.">
        <title>The Global Catalogue of Microorganisms (GCM) 10K type strain sequencing project: providing services to taxonomists for standard genome sequencing and annotation.</title>
        <authorList>
            <consortium name="The Broad Institute Genomics Platform"/>
            <consortium name="The Broad Institute Genome Sequencing Center for Infectious Disease"/>
            <person name="Wu L."/>
            <person name="Ma J."/>
        </authorList>
    </citation>
    <scope>NUCLEOTIDE SEQUENCE [LARGE SCALE GENOMIC DNA]</scope>
    <source>
        <strain evidence="5">KCTC 42224</strain>
    </source>
</reference>
<dbReference type="Pfam" id="PF13505">
    <property type="entry name" value="OMP_b-brl"/>
    <property type="match status" value="1"/>
</dbReference>
<dbReference type="RefSeq" id="WP_191324347.1">
    <property type="nucleotide sequence ID" value="NZ_BMZP01000008.1"/>
</dbReference>
<proteinExistence type="predicted"/>
<evidence type="ECO:0000313" key="5">
    <source>
        <dbReference type="Proteomes" id="UP001595683"/>
    </source>
</evidence>
<protein>
    <submittedName>
        <fullName evidence="4">Outer membrane protein</fullName>
    </submittedName>
</protein>
<dbReference type="SUPFAM" id="SSF56925">
    <property type="entry name" value="OMPA-like"/>
    <property type="match status" value="1"/>
</dbReference>
<dbReference type="EMBL" id="JBHRYE010000013">
    <property type="protein sequence ID" value="MFC3671696.1"/>
    <property type="molecule type" value="Genomic_DNA"/>
</dbReference>
<feature type="chain" id="PRO_5046477213" evidence="2">
    <location>
        <begin position="23"/>
        <end position="193"/>
    </location>
</feature>